<accession>A0ABW3BXB2</accession>
<dbReference type="Proteomes" id="UP001597124">
    <property type="component" value="Unassembled WGS sequence"/>
</dbReference>
<dbReference type="InterPro" id="IPR029063">
    <property type="entry name" value="SAM-dependent_MTases_sf"/>
</dbReference>
<dbReference type="InterPro" id="IPR016980">
    <property type="entry name" value="S-AdoMet-dep_MeTrfase_Alr7345"/>
</dbReference>
<keyword evidence="2" id="KW-0808">Transferase</keyword>
<proteinExistence type="predicted"/>
<feature type="chain" id="PRO_5047226439" evidence="1">
    <location>
        <begin position="21"/>
        <end position="276"/>
    </location>
</feature>
<comment type="caution">
    <text evidence="2">The sequence shown here is derived from an EMBL/GenBank/DDBJ whole genome shotgun (WGS) entry which is preliminary data.</text>
</comment>
<dbReference type="SUPFAM" id="SSF53335">
    <property type="entry name" value="S-adenosyl-L-methionine-dependent methyltransferases"/>
    <property type="match status" value="1"/>
</dbReference>
<evidence type="ECO:0000313" key="2">
    <source>
        <dbReference type="EMBL" id="MFD0846703.1"/>
    </source>
</evidence>
<dbReference type="RefSeq" id="WP_381484429.1">
    <property type="nucleotide sequence ID" value="NZ_JBHTIK010000001.1"/>
</dbReference>
<gene>
    <name evidence="2" type="ORF">ACFQ00_00050</name>
</gene>
<feature type="signal peptide" evidence="1">
    <location>
        <begin position="1"/>
        <end position="20"/>
    </location>
</feature>
<evidence type="ECO:0000256" key="1">
    <source>
        <dbReference type="SAM" id="SignalP"/>
    </source>
</evidence>
<dbReference type="GO" id="GO:0032259">
    <property type="term" value="P:methylation"/>
    <property type="evidence" value="ECO:0007669"/>
    <property type="project" value="UniProtKB-KW"/>
</dbReference>
<sequence>MIRTILAAALVSAAAAPAAAQHDHSHHAVPAAPDYAAALAGANRSEANRARDQYRHPAETLAFFGLTPGMTVVEVSPGGGWYTEVLGPILADHGKLYAAHTNPAGGERAAQAVASFKEKLASSPVYKSVEVTSFGKDHYDSLAPAGSADMVLTFRNVHNWYMGDFAGDAFKAFYAALKPGGVLGVVDHRLPEDRPDDAMKSSGYMKRSTIVALAEAAGFKLAGESQVNANPKDTADWPNGVWSLPPNFREGDKDRAKYAAIGESDRMTLKFVKPAS</sequence>
<dbReference type="PIRSF" id="PIRSF031679">
    <property type="entry name" value="Mtase_Alr7345_prd"/>
    <property type="match status" value="1"/>
</dbReference>
<keyword evidence="3" id="KW-1185">Reference proteome</keyword>
<dbReference type="Gene3D" id="3.40.50.150">
    <property type="entry name" value="Vaccinia Virus protein VP39"/>
    <property type="match status" value="1"/>
</dbReference>
<keyword evidence="1" id="KW-0732">Signal</keyword>
<dbReference type="EMBL" id="JBHTIK010000001">
    <property type="protein sequence ID" value="MFD0846703.1"/>
    <property type="molecule type" value="Genomic_DNA"/>
</dbReference>
<dbReference type="GO" id="GO:0008168">
    <property type="term" value="F:methyltransferase activity"/>
    <property type="evidence" value="ECO:0007669"/>
    <property type="project" value="UniProtKB-KW"/>
</dbReference>
<protein>
    <submittedName>
        <fullName evidence="2">Class I SAM-dependent methyltransferase</fullName>
    </submittedName>
</protein>
<organism evidence="2 3">
    <name type="scientific">Sphingosinicella xenopeptidilytica</name>
    <dbReference type="NCBI Taxonomy" id="364098"/>
    <lineage>
        <taxon>Bacteria</taxon>
        <taxon>Pseudomonadati</taxon>
        <taxon>Pseudomonadota</taxon>
        <taxon>Alphaproteobacteria</taxon>
        <taxon>Sphingomonadales</taxon>
        <taxon>Sphingosinicellaceae</taxon>
        <taxon>Sphingosinicella</taxon>
    </lineage>
</organism>
<keyword evidence="2" id="KW-0489">Methyltransferase</keyword>
<reference evidence="3" key="1">
    <citation type="journal article" date="2019" name="Int. J. Syst. Evol. Microbiol.">
        <title>The Global Catalogue of Microorganisms (GCM) 10K type strain sequencing project: providing services to taxonomists for standard genome sequencing and annotation.</title>
        <authorList>
            <consortium name="The Broad Institute Genomics Platform"/>
            <consortium name="The Broad Institute Genome Sequencing Center for Infectious Disease"/>
            <person name="Wu L."/>
            <person name="Ma J."/>
        </authorList>
    </citation>
    <scope>NUCLEOTIDE SEQUENCE [LARGE SCALE GENOMIC DNA]</scope>
    <source>
        <strain evidence="3">CCUG 52537</strain>
    </source>
</reference>
<name>A0ABW3BXB2_SPHXN</name>
<evidence type="ECO:0000313" key="3">
    <source>
        <dbReference type="Proteomes" id="UP001597124"/>
    </source>
</evidence>